<organism evidence="7 8">
    <name type="scientific">Candidatus Dehalogenimonas loeffleri</name>
    <dbReference type="NCBI Taxonomy" id="3127115"/>
    <lineage>
        <taxon>Bacteria</taxon>
        <taxon>Bacillati</taxon>
        <taxon>Chloroflexota</taxon>
        <taxon>Dehalococcoidia</taxon>
        <taxon>Dehalococcoidales</taxon>
        <taxon>Dehalococcoidaceae</taxon>
        <taxon>Dehalogenimonas</taxon>
    </lineage>
</organism>
<evidence type="ECO:0000313" key="7">
    <source>
        <dbReference type="EMBL" id="WWX25651.1"/>
    </source>
</evidence>
<keyword evidence="4 6" id="KW-1133">Transmembrane helix</keyword>
<proteinExistence type="inferred from homology"/>
<evidence type="ECO:0000256" key="1">
    <source>
        <dbReference type="ARBA" id="ARBA00004141"/>
    </source>
</evidence>
<comment type="similarity">
    <text evidence="2 6">Belongs to the 4-toluene sulfonate uptake permease (TSUP) (TC 2.A.102) family.</text>
</comment>
<evidence type="ECO:0000256" key="5">
    <source>
        <dbReference type="ARBA" id="ARBA00023136"/>
    </source>
</evidence>
<feature type="transmembrane region" description="Helical" evidence="6">
    <location>
        <begin position="180"/>
        <end position="202"/>
    </location>
</feature>
<evidence type="ECO:0000313" key="8">
    <source>
        <dbReference type="Proteomes" id="UP001375370"/>
    </source>
</evidence>
<dbReference type="InterPro" id="IPR002781">
    <property type="entry name" value="TM_pro_TauE-like"/>
</dbReference>
<dbReference type="EMBL" id="CP146612">
    <property type="protein sequence ID" value="WWX25651.1"/>
    <property type="molecule type" value="Genomic_DNA"/>
</dbReference>
<gene>
    <name evidence="7" type="ORF">V8247_01380</name>
</gene>
<dbReference type="Pfam" id="PF01925">
    <property type="entry name" value="TauE"/>
    <property type="match status" value="1"/>
</dbReference>
<feature type="transmembrane region" description="Helical" evidence="6">
    <location>
        <begin position="83"/>
        <end position="102"/>
    </location>
</feature>
<keyword evidence="8" id="KW-1185">Reference proteome</keyword>
<accession>A0ABZ2J963</accession>
<feature type="transmembrane region" description="Helical" evidence="6">
    <location>
        <begin position="51"/>
        <end position="71"/>
    </location>
</feature>
<dbReference type="InterPro" id="IPR051598">
    <property type="entry name" value="TSUP/Inactive_protease-like"/>
</dbReference>
<feature type="transmembrane region" description="Helical" evidence="6">
    <location>
        <begin position="109"/>
        <end position="127"/>
    </location>
</feature>
<keyword evidence="5 6" id="KW-0472">Membrane</keyword>
<sequence length="261" mass="27141">MGNPVIGEGWLLPALLVGLGLLTGVYGSLIGIGGALLLVPGMLLLYPEADPLTVTAISLSIILINAVTATASFHRQARTDYRAGLLLAAATIPGVILGVWTLQYVSRSVFTLIFSLLMIGLSIFLFIRRTPMPAPTVAGRQPFNVPLGLSLSGGAGYLAGLLGIGGGVIHVPAMTYILRFPAHIATATSSFILVFTALAGVAMHLAQNNFGTDWGVIPWLAAGGIAGAQIGSRLSRRLHGQTLMRILAVSLALTGIRLIIS</sequence>
<dbReference type="Proteomes" id="UP001375370">
    <property type="component" value="Chromosome"/>
</dbReference>
<dbReference type="PANTHER" id="PTHR43701:SF2">
    <property type="entry name" value="MEMBRANE TRANSPORTER PROTEIN YJNA-RELATED"/>
    <property type="match status" value="1"/>
</dbReference>
<evidence type="ECO:0000256" key="3">
    <source>
        <dbReference type="ARBA" id="ARBA00022692"/>
    </source>
</evidence>
<name>A0ABZ2J963_9CHLR</name>
<evidence type="ECO:0000256" key="6">
    <source>
        <dbReference type="RuleBase" id="RU363041"/>
    </source>
</evidence>
<comment type="subcellular location">
    <subcellularLocation>
        <location evidence="6">Cell membrane</location>
        <topology evidence="6">Multi-pass membrane protein</topology>
    </subcellularLocation>
    <subcellularLocation>
        <location evidence="1">Membrane</location>
        <topology evidence="1">Multi-pass membrane protein</topology>
    </subcellularLocation>
</comment>
<evidence type="ECO:0000256" key="2">
    <source>
        <dbReference type="ARBA" id="ARBA00009142"/>
    </source>
</evidence>
<dbReference type="RefSeq" id="WP_338738023.1">
    <property type="nucleotide sequence ID" value="NZ_CP146612.1"/>
</dbReference>
<reference evidence="7 8" key="1">
    <citation type="submission" date="2024-03" db="EMBL/GenBank/DDBJ databases">
        <title>A Dehalogenimonas Isolated from Estuarine Sediments Dihaloeliminates Chlorinated Alkanes.</title>
        <authorList>
            <person name="Yang Y."/>
            <person name="Wang H."/>
        </authorList>
    </citation>
    <scope>NUCLEOTIDE SEQUENCE [LARGE SCALE GENOMIC DNA]</scope>
    <source>
        <strain evidence="7 8">W</strain>
    </source>
</reference>
<feature type="transmembrane region" description="Helical" evidence="6">
    <location>
        <begin position="243"/>
        <end position="260"/>
    </location>
</feature>
<protein>
    <recommendedName>
        <fullName evidence="6">Probable membrane transporter protein</fullName>
    </recommendedName>
</protein>
<feature type="transmembrane region" description="Helical" evidence="6">
    <location>
        <begin position="12"/>
        <end position="39"/>
    </location>
</feature>
<dbReference type="PANTHER" id="PTHR43701">
    <property type="entry name" value="MEMBRANE TRANSPORTER PROTEIN MJ0441-RELATED"/>
    <property type="match status" value="1"/>
</dbReference>
<keyword evidence="6" id="KW-1003">Cell membrane</keyword>
<feature type="transmembrane region" description="Helical" evidence="6">
    <location>
        <begin position="147"/>
        <end position="168"/>
    </location>
</feature>
<keyword evidence="3 6" id="KW-0812">Transmembrane</keyword>
<evidence type="ECO:0000256" key="4">
    <source>
        <dbReference type="ARBA" id="ARBA00022989"/>
    </source>
</evidence>